<dbReference type="KEGG" id="pcam:HNE05_00390"/>
<name>A0A6M8FAF3_9GAMM</name>
<dbReference type="RefSeq" id="WP_173203104.1">
    <property type="nucleotide sequence ID" value="NZ_CP053697.2"/>
</dbReference>
<evidence type="ECO:0000313" key="1">
    <source>
        <dbReference type="EMBL" id="QKE61887.1"/>
    </source>
</evidence>
<organism evidence="1 2">
    <name type="scientific">Aquipseudomonas campi</name>
    <dbReference type="NCBI Taxonomy" id="2731681"/>
    <lineage>
        <taxon>Bacteria</taxon>
        <taxon>Pseudomonadati</taxon>
        <taxon>Pseudomonadota</taxon>
        <taxon>Gammaproteobacteria</taxon>
        <taxon>Pseudomonadales</taxon>
        <taxon>Pseudomonadaceae</taxon>
        <taxon>Aquipseudomonas</taxon>
    </lineage>
</organism>
<evidence type="ECO:0000313" key="2">
    <source>
        <dbReference type="Proteomes" id="UP000501379"/>
    </source>
</evidence>
<protein>
    <submittedName>
        <fullName evidence="1">Uncharacterized protein</fullName>
    </submittedName>
</protein>
<keyword evidence="2" id="KW-1185">Reference proteome</keyword>
<dbReference type="Proteomes" id="UP000501379">
    <property type="component" value="Chromosome"/>
</dbReference>
<dbReference type="AlphaFoldDB" id="A0A6M8FAF3"/>
<gene>
    <name evidence="1" type="ORF">HNE05_00390</name>
</gene>
<sequence>MTLVEEALAAELPKAAIDFFVVFSRFECALKRSGTYAIGNEDRVDPDWDGFARDLGPAFLKQVIEQGIASVMVNRPPKKQVKLADGALGWKDIGPVQNTAELFLAIRRARNNLAHGAKYRDGGTGHIDLVEGSERDDELLNQSMAVLELALMERPEIHGFFRRY</sequence>
<proteinExistence type="predicted"/>
<accession>A0A6M8FAF3</accession>
<dbReference type="EMBL" id="CP053697">
    <property type="protein sequence ID" value="QKE61887.1"/>
    <property type="molecule type" value="Genomic_DNA"/>
</dbReference>
<reference evidence="1" key="1">
    <citation type="submission" date="2020-07" db="EMBL/GenBank/DDBJ databases">
        <title>Nitrate ammonifying Pseudomonas campi sp. nov. isolated from German agricultural grassland.</title>
        <authorList>
            <person name="Timsy T."/>
            <person name="Ulrich A."/>
            <person name="Spanner T."/>
            <person name="Foesel B."/>
            <person name="Kolb S."/>
            <person name="Horn M.A."/>
            <person name="Behrendt U."/>
        </authorList>
    </citation>
    <scope>NUCLEOTIDE SEQUENCE</scope>
    <source>
        <strain evidence="1">S1-A32-2</strain>
    </source>
</reference>